<name>A0A9C5ZG62_9MUSC</name>
<feature type="region of interest" description="Disordered" evidence="1">
    <location>
        <begin position="112"/>
        <end position="137"/>
    </location>
</feature>
<feature type="region of interest" description="Disordered" evidence="1">
    <location>
        <begin position="771"/>
        <end position="826"/>
    </location>
</feature>
<feature type="compositionally biased region" description="Basic residues" evidence="1">
    <location>
        <begin position="1274"/>
        <end position="1290"/>
    </location>
</feature>
<keyword evidence="3" id="KW-1185">Reference proteome</keyword>
<feature type="region of interest" description="Disordered" evidence="1">
    <location>
        <begin position="567"/>
        <end position="589"/>
    </location>
</feature>
<feature type="compositionally biased region" description="Polar residues" evidence="1">
    <location>
        <begin position="960"/>
        <end position="982"/>
    </location>
</feature>
<feature type="compositionally biased region" description="Polar residues" evidence="1">
    <location>
        <begin position="792"/>
        <end position="807"/>
    </location>
</feature>
<feature type="region of interest" description="Disordered" evidence="1">
    <location>
        <begin position="658"/>
        <end position="685"/>
    </location>
</feature>
<evidence type="ECO:0000313" key="4">
    <source>
        <dbReference type="RefSeq" id="XP_037899856.1"/>
    </source>
</evidence>
<feature type="region of interest" description="Disordered" evidence="1">
    <location>
        <begin position="912"/>
        <end position="1096"/>
    </location>
</feature>
<feature type="compositionally biased region" description="Low complexity" evidence="1">
    <location>
        <begin position="661"/>
        <end position="680"/>
    </location>
</feature>
<feature type="compositionally biased region" description="Basic residues" evidence="1">
    <location>
        <begin position="984"/>
        <end position="996"/>
    </location>
</feature>
<dbReference type="Proteomes" id="UP000092443">
    <property type="component" value="Unplaced"/>
</dbReference>
<feature type="compositionally biased region" description="Pro residues" evidence="1">
    <location>
        <begin position="526"/>
        <end position="537"/>
    </location>
</feature>
<reference evidence="4" key="1">
    <citation type="submission" date="2025-08" db="UniProtKB">
        <authorList>
            <consortium name="RefSeq"/>
        </authorList>
    </citation>
    <scope>IDENTIFICATION</scope>
    <source>
        <tissue evidence="4">Whole body pupa</tissue>
    </source>
</reference>
<feature type="compositionally biased region" description="Low complexity" evidence="1">
    <location>
        <begin position="1037"/>
        <end position="1052"/>
    </location>
</feature>
<feature type="compositionally biased region" description="Polar residues" evidence="1">
    <location>
        <begin position="999"/>
        <end position="1010"/>
    </location>
</feature>
<feature type="compositionally biased region" description="Basic residues" evidence="1">
    <location>
        <begin position="1076"/>
        <end position="1086"/>
    </location>
</feature>
<feature type="region of interest" description="Disordered" evidence="1">
    <location>
        <begin position="1247"/>
        <end position="1331"/>
    </location>
</feature>
<feature type="region of interest" description="Disordered" evidence="1">
    <location>
        <begin position="352"/>
        <end position="388"/>
    </location>
</feature>
<feature type="signal peptide" evidence="2">
    <location>
        <begin position="1"/>
        <end position="26"/>
    </location>
</feature>
<dbReference type="RefSeq" id="XP_037899856.1">
    <property type="nucleotide sequence ID" value="XM_038043928.1"/>
</dbReference>
<feature type="region of interest" description="Disordered" evidence="1">
    <location>
        <begin position="603"/>
        <end position="622"/>
    </location>
</feature>
<feature type="compositionally biased region" description="Basic and acidic residues" evidence="1">
    <location>
        <begin position="1087"/>
        <end position="1096"/>
    </location>
</feature>
<dbReference type="KEGG" id="gfs:119644383"/>
<evidence type="ECO:0000256" key="2">
    <source>
        <dbReference type="SAM" id="SignalP"/>
    </source>
</evidence>
<accession>A0A9C5ZG62</accession>
<keyword evidence="2" id="KW-0732">Signal</keyword>
<feature type="compositionally biased region" description="Low complexity" evidence="1">
    <location>
        <begin position="1253"/>
        <end position="1262"/>
    </location>
</feature>
<evidence type="ECO:0000313" key="3">
    <source>
        <dbReference type="Proteomes" id="UP000092443"/>
    </source>
</evidence>
<gene>
    <name evidence="4" type="primary">LOC119644383</name>
</gene>
<dbReference type="GeneID" id="119644383"/>
<evidence type="ECO:0000256" key="1">
    <source>
        <dbReference type="SAM" id="MobiDB-lite"/>
    </source>
</evidence>
<proteinExistence type="predicted"/>
<feature type="chain" id="PRO_5038342713" evidence="2">
    <location>
        <begin position="27"/>
        <end position="1725"/>
    </location>
</feature>
<feature type="compositionally biased region" description="Polar residues" evidence="1">
    <location>
        <begin position="567"/>
        <end position="582"/>
    </location>
</feature>
<sequence>MTQKQLQILFISIGICLLLFISSVSSQEKWSRQISEATESGVTNDNYDWIPLPQSADNSSRDRSSNGRVLTYSQSFPPDGHFADLSRAINNAAVSSKSSPFDFSYAPFRSLSNSPQTQSLRQQPSPLSKANNLQPQEPTSQSFFKFEMPLGNANNRPANIASGVNTGYNIQHAFGGGGQATLFNSPLFNQQPIFPPEFHPLPQKPTAQSLQRRPSHHQNFVEDPISLNNFFKDTKPTQSPLQSVTPQVFPVEPQPPEQSVLQLSKPSTFQFNPLPTAPVHSVPSSVPPVGLNNQQADVQYLYVPFESLYNQQQPVQQTYSQQPQSYDVPAKYNNNPVFTTVNPFHINQFYTPEPVIPSQPRRPNVYTTSTTTTTTSTTTTTQRPRTTTRKPTNVYENYLKSQTTTLKPKPKAHQPPLAMFLVRTSSRLSESQVVDTLKNARSIAVVDAPNSNTPAIFVGPGGMPTPNGYTKFELPYLSQLQGAQNLNDVPFYVAPLSYRTPPGFSKILLPEPHVGSIVINLARASPPAPPPPPPPPRVQNQPQMQPVSPVHSNIYYSFPQQNLLDEYTSSTSRPKTTSQRTKIPNRGNKVSYYSEVDPILEVSSPKISPKERPKKKRPQSNNNEQQLVYNQHPNNPYAQFNPMPNQISDIKYFKLPVSRPSTTSSTSTSTTTSSTTTSTTPAPQTYFIYNTSPEVEYHSTRGHLNPQNNQVVQEQYKPALTTSPPQTPQPQNNYDYQNNQNIQQQYDPPLTTLPQYQSTRDQFNNQIAQEERKPHLSAEIPQTPPPPRYSQYEISDSSNTQSNQVEQNEYKPRLTTPPSPVGSITPEEEYRMKQYFRQQDAFRNRPKIIPTTTPAYEQEHYTPQNFEYAATQRPPSTTTTTTTKRPRITFYSPTSAPEINDQFSTLAQTSDQNNYNIPANHRPAYNQNEVSDGPVEYDPNPYQLPSELPPLTPNLPGLVNNLQEKGKQNNVEQNAPTSSEPTRPTRRPFNRLRKPVATKISSSVSYSETENTNRRPANRLRRPYGTKASAYINTEDTAATSTTTTRRPSASRKPLIRNPNRIRYQPTPEERESLRLKPKKRYKGSAKKQESEDLDYQRDVLKQNYPIFRPSTRRTTTTPEPLTSYSEITTEVPASESQQIYTVTPGNNIDNDNEQNFPAGLLEPMQIAQQYNHYTNNYGPGYFPNQEDLNPTESIYKNEINPAYATTTQDYTTTFRTTTTTAKTTEAPPEETTLTTTRRSPFIRRNYPRIRTTTETPTTTTQAEEERYLIRPRLPPRKVVRVRARTRRPLHPASSTPSTEEENEQGEESKQTYRKTNRYNQGSTDNEPPRRRYKTRFQLEAQESQWSPAVKVVSSSNFKPINPKEYPVNKHKFENEPDIVTVDPKEENENYEIKVSANYGSKSGINTHGLRGPSLRPEKSFAELLEEVMGKAPGEKLTEAKSNDESADGSIFESQRNSIADRIYPNRRGKWKKVRVSLAPSNNESFELAESQNLGSQLINSIPTSGKPITVVDLNKDLKITTPITATVDINRVTTMINTTPISVQAKVEEKSEYSSQTTEKAENFTMEPTILAKETTTTENLSEIVGQEEIATRRMDEDSKEEDLEIQPSLFSEVKKQLHELFSIEEESDDSAVTAALTAVSKRRQEYTHIKRVKPETTVAPTTEIPNFNKPMTPEERQAFHKQLMEHVIYATSQPAIEQTSEAEICYRGRCIKSDDIPANHKIN</sequence>
<protein>
    <submittedName>
        <fullName evidence="4">Uncharacterized protein LOC119644383</fullName>
    </submittedName>
</protein>
<feature type="compositionally biased region" description="Low complexity" evidence="1">
    <location>
        <begin position="367"/>
        <end position="388"/>
    </location>
</feature>
<feature type="region of interest" description="Disordered" evidence="1">
    <location>
        <begin position="522"/>
        <end position="549"/>
    </location>
</feature>
<feature type="region of interest" description="Disordered" evidence="1">
    <location>
        <begin position="45"/>
        <end position="72"/>
    </location>
</feature>
<organism evidence="3 4">
    <name type="scientific">Glossina fuscipes</name>
    <dbReference type="NCBI Taxonomy" id="7396"/>
    <lineage>
        <taxon>Eukaryota</taxon>
        <taxon>Metazoa</taxon>
        <taxon>Ecdysozoa</taxon>
        <taxon>Arthropoda</taxon>
        <taxon>Hexapoda</taxon>
        <taxon>Insecta</taxon>
        <taxon>Pterygota</taxon>
        <taxon>Neoptera</taxon>
        <taxon>Endopterygota</taxon>
        <taxon>Diptera</taxon>
        <taxon>Brachycera</taxon>
        <taxon>Muscomorpha</taxon>
        <taxon>Hippoboscoidea</taxon>
        <taxon>Glossinidae</taxon>
        <taxon>Glossina</taxon>
    </lineage>
</organism>